<reference evidence="1 2" key="1">
    <citation type="submission" date="2019-07" db="EMBL/GenBank/DDBJ databases">
        <title>Helicobacter labacensis sp. nov., Helicobacter mehlei sp. nov. and Helicobacter vulpis sp. nov., isolated from gastric mucosa of red fox (Vulpis vulpis).</title>
        <authorList>
            <person name="Kusar D."/>
            <person name="Gruntar I."/>
            <person name="Pate M."/>
            <person name="Zajc U."/>
            <person name="Ocepek M."/>
        </authorList>
    </citation>
    <scope>NUCLEOTIDE SEQUENCE [LARGE SCALE GENOMIC DNA]</scope>
    <source>
        <strain evidence="1 2">L8b</strain>
    </source>
</reference>
<reference evidence="1 2" key="3">
    <citation type="submission" date="2019-07" db="EMBL/GenBank/DDBJ databases">
        <authorList>
            <person name="Papic B."/>
        </authorList>
    </citation>
    <scope>NUCLEOTIDE SEQUENCE [LARGE SCALE GENOMIC DNA]</scope>
    <source>
        <strain evidence="1 2">L8b</strain>
    </source>
</reference>
<name>A0A553UNV6_9HELI</name>
<sequence length="131" mass="14219">MNPHTNPTTPELKNQAQTLYTQAKEQEQGFKQLLEGLSQPSSTLEAGNLLKSVGSIESKIKRKQGDITAIGDFLRAAIVVEHKGQLNSQLMHIEDSLRAQGVPLSSARMALIKASCCSLCLVNLKMSSAAW</sequence>
<accession>A0A553UNV6</accession>
<dbReference type="AlphaFoldDB" id="A0A553UNV6"/>
<gene>
    <name evidence="1" type="ORF">FNE76_06305</name>
</gene>
<dbReference type="EMBL" id="VKGC01000017">
    <property type="protein sequence ID" value="TSA81845.1"/>
    <property type="molecule type" value="Genomic_DNA"/>
</dbReference>
<evidence type="ECO:0000313" key="1">
    <source>
        <dbReference type="EMBL" id="TSA81845.1"/>
    </source>
</evidence>
<dbReference type="Proteomes" id="UP000319322">
    <property type="component" value="Unassembled WGS sequence"/>
</dbReference>
<organism evidence="1 2">
    <name type="scientific">Helicobacter mehlei</name>
    <dbReference type="NCBI Taxonomy" id="2316080"/>
    <lineage>
        <taxon>Bacteria</taxon>
        <taxon>Pseudomonadati</taxon>
        <taxon>Campylobacterota</taxon>
        <taxon>Epsilonproteobacteria</taxon>
        <taxon>Campylobacterales</taxon>
        <taxon>Helicobacteraceae</taxon>
        <taxon>Helicobacter</taxon>
    </lineage>
</organism>
<proteinExistence type="predicted"/>
<keyword evidence="2" id="KW-1185">Reference proteome</keyword>
<reference evidence="2" key="2">
    <citation type="submission" date="2019-07" db="EMBL/GenBank/DDBJ databases">
        <title>Helicobacter labacensis sp. nov., Helicobacter mehlei sp. nov. and Helicobacter vulpis sp. nov., isolated from gastric mucosa of red fox (Vulpis vulpis).</title>
        <authorList>
            <person name="Papic B."/>
        </authorList>
    </citation>
    <scope>NUCLEOTIDE SEQUENCE [LARGE SCALE GENOMIC DNA]</scope>
    <source>
        <strain evidence="2">L8b</strain>
    </source>
</reference>
<protein>
    <submittedName>
        <fullName evidence="1">Uncharacterized protein</fullName>
    </submittedName>
</protein>
<comment type="caution">
    <text evidence="1">The sequence shown here is derived from an EMBL/GenBank/DDBJ whole genome shotgun (WGS) entry which is preliminary data.</text>
</comment>
<dbReference type="RefSeq" id="WP_120948446.1">
    <property type="nucleotide sequence ID" value="NZ_QXQS01000010.1"/>
</dbReference>
<evidence type="ECO:0000313" key="2">
    <source>
        <dbReference type="Proteomes" id="UP000319322"/>
    </source>
</evidence>